<dbReference type="SUPFAM" id="SSF110916">
    <property type="entry name" value="Peptidyl-tRNA hydrolase domain-like"/>
    <property type="match status" value="1"/>
</dbReference>
<dbReference type="GO" id="GO:0070126">
    <property type="term" value="P:mitochondrial translational termination"/>
    <property type="evidence" value="ECO:0007669"/>
    <property type="project" value="TreeGrafter"/>
</dbReference>
<dbReference type="Proteomes" id="UP000193922">
    <property type="component" value="Unassembled WGS sequence"/>
</dbReference>
<comment type="caution">
    <text evidence="3">The sequence shown here is derived from an EMBL/GenBank/DDBJ whole genome shotgun (WGS) entry which is preliminary data.</text>
</comment>
<dbReference type="InterPro" id="IPR052104">
    <property type="entry name" value="Mito_Release_Factor_mL62"/>
</dbReference>
<dbReference type="Gene3D" id="3.30.160.20">
    <property type="match status" value="1"/>
</dbReference>
<dbReference type="PANTHER" id="PTHR11075">
    <property type="entry name" value="PEPTIDE CHAIN RELEASE FACTOR"/>
    <property type="match status" value="1"/>
</dbReference>
<sequence>MSNIACRLLRSQVTFHHPLAATSRWYSSYLTLEDIPAKDVDAVNKFKLKFDRSSIPHKTFTVTYHRSGGAGGQNVNKVNTKTWIPQYVRQRLHDQDPARINKAGEYLVISEKTRSQRHNFEDCLDKLWQAIERAAELPKEADPETAERVEKLKKAEKARNKENKKRLSERKSSRRKRFDD</sequence>
<feature type="domain" description="Prokaryotic-type class I peptide chain release factors" evidence="2">
    <location>
        <begin position="54"/>
        <end position="173"/>
    </location>
</feature>
<evidence type="ECO:0000256" key="1">
    <source>
        <dbReference type="SAM" id="MobiDB-lite"/>
    </source>
</evidence>
<dbReference type="RefSeq" id="XP_040741647.1">
    <property type="nucleotide sequence ID" value="XM_040891429.1"/>
</dbReference>
<organism evidence="3 4">
    <name type="scientific">Linderina pennispora</name>
    <dbReference type="NCBI Taxonomy" id="61395"/>
    <lineage>
        <taxon>Eukaryota</taxon>
        <taxon>Fungi</taxon>
        <taxon>Fungi incertae sedis</taxon>
        <taxon>Zoopagomycota</taxon>
        <taxon>Kickxellomycotina</taxon>
        <taxon>Kickxellomycetes</taxon>
        <taxon>Kickxellales</taxon>
        <taxon>Kickxellaceae</taxon>
        <taxon>Linderina</taxon>
    </lineage>
</organism>
<evidence type="ECO:0000259" key="2">
    <source>
        <dbReference type="Pfam" id="PF00472"/>
    </source>
</evidence>
<dbReference type="STRING" id="61395.A0A1Y1W2M5"/>
<feature type="region of interest" description="Disordered" evidence="1">
    <location>
        <begin position="136"/>
        <end position="180"/>
    </location>
</feature>
<dbReference type="GO" id="GO:0004045">
    <property type="term" value="F:peptidyl-tRNA hydrolase activity"/>
    <property type="evidence" value="ECO:0007669"/>
    <property type="project" value="TreeGrafter"/>
</dbReference>
<proteinExistence type="predicted"/>
<accession>A0A1Y1W2M5</accession>
<keyword evidence="4" id="KW-1185">Reference proteome</keyword>
<name>A0A1Y1W2M5_9FUNG</name>
<protein>
    <recommendedName>
        <fullName evidence="2">Prokaryotic-type class I peptide chain release factors domain-containing protein</fullName>
    </recommendedName>
</protein>
<dbReference type="GO" id="GO:0005762">
    <property type="term" value="C:mitochondrial large ribosomal subunit"/>
    <property type="evidence" value="ECO:0007669"/>
    <property type="project" value="TreeGrafter"/>
</dbReference>
<dbReference type="InterPro" id="IPR000352">
    <property type="entry name" value="Pep_chain_release_fac_I"/>
</dbReference>
<dbReference type="GeneID" id="63808077"/>
<dbReference type="OrthoDB" id="270639at2759"/>
<dbReference type="Pfam" id="PF00472">
    <property type="entry name" value="RF-1"/>
    <property type="match status" value="1"/>
</dbReference>
<evidence type="ECO:0000313" key="4">
    <source>
        <dbReference type="Proteomes" id="UP000193922"/>
    </source>
</evidence>
<evidence type="ECO:0000313" key="3">
    <source>
        <dbReference type="EMBL" id="ORX67801.1"/>
    </source>
</evidence>
<gene>
    <name evidence="3" type="ORF">DL89DRAFT_323995</name>
</gene>
<dbReference type="EMBL" id="MCFD01000011">
    <property type="protein sequence ID" value="ORX67801.1"/>
    <property type="molecule type" value="Genomic_DNA"/>
</dbReference>
<dbReference type="AlphaFoldDB" id="A0A1Y1W2M5"/>
<dbReference type="GO" id="GO:0016150">
    <property type="term" value="F:translation release factor activity, codon nonspecific"/>
    <property type="evidence" value="ECO:0007669"/>
    <property type="project" value="TreeGrafter"/>
</dbReference>
<dbReference type="PANTHER" id="PTHR11075:SF54">
    <property type="entry name" value="LARGE RIBOSOMAL SUBUNIT PROTEIN ML62"/>
    <property type="match status" value="1"/>
</dbReference>
<reference evidence="3 4" key="1">
    <citation type="submission" date="2016-07" db="EMBL/GenBank/DDBJ databases">
        <title>Pervasive Adenine N6-methylation of Active Genes in Fungi.</title>
        <authorList>
            <consortium name="DOE Joint Genome Institute"/>
            <person name="Mondo S.J."/>
            <person name="Dannebaum R.O."/>
            <person name="Kuo R.C."/>
            <person name="Labutti K."/>
            <person name="Haridas S."/>
            <person name="Kuo A."/>
            <person name="Salamov A."/>
            <person name="Ahrendt S.R."/>
            <person name="Lipzen A."/>
            <person name="Sullivan W."/>
            <person name="Andreopoulos W.B."/>
            <person name="Clum A."/>
            <person name="Lindquist E."/>
            <person name="Daum C."/>
            <person name="Ramamoorthy G.K."/>
            <person name="Gryganskyi A."/>
            <person name="Culley D."/>
            <person name="Magnuson J.K."/>
            <person name="James T.Y."/>
            <person name="O'Malley M.A."/>
            <person name="Stajich J.E."/>
            <person name="Spatafora J.W."/>
            <person name="Visel A."/>
            <person name="Grigoriev I.V."/>
        </authorList>
    </citation>
    <scope>NUCLEOTIDE SEQUENCE [LARGE SCALE GENOMIC DNA]</scope>
    <source>
        <strain evidence="3 4">ATCC 12442</strain>
    </source>
</reference>